<dbReference type="Pfam" id="PF00005">
    <property type="entry name" value="ABC_tran"/>
    <property type="match status" value="1"/>
</dbReference>
<evidence type="ECO:0000313" key="5">
    <source>
        <dbReference type="Proteomes" id="UP001237595"/>
    </source>
</evidence>
<gene>
    <name evidence="4" type="ORF">QFW96_14725</name>
</gene>
<sequence length="222" mass="23297">MSFAVPEGRVTALLGESGCGKSMLAAALTGSLPASAQRTGVVLLDGEPVVDQREWRRLRGKTIGFLPQEGVTAFDPGTDVGSQLRALRERHGGWSVEKACAAAQYPAEALSLLPEQHSSGQIQRAALAAAILPIPKLLVVDEPTASLDTATAYAVWESLRTCADAGTAVLAITHDVPKLLDLAIVDHMLFLRDGDLVAAGSPGSLRTLPDLYVQGFFSPLGT</sequence>
<organism evidence="4 5">
    <name type="scientific">Saccharopolyspora ipomoeae</name>
    <dbReference type="NCBI Taxonomy" id="3042027"/>
    <lineage>
        <taxon>Bacteria</taxon>
        <taxon>Bacillati</taxon>
        <taxon>Actinomycetota</taxon>
        <taxon>Actinomycetes</taxon>
        <taxon>Pseudonocardiales</taxon>
        <taxon>Pseudonocardiaceae</taxon>
        <taxon>Saccharopolyspora</taxon>
    </lineage>
</organism>
<dbReference type="PANTHER" id="PTHR24220">
    <property type="entry name" value="IMPORT ATP-BINDING PROTEIN"/>
    <property type="match status" value="1"/>
</dbReference>
<reference evidence="4 5" key="1">
    <citation type="submission" date="2023-04" db="EMBL/GenBank/DDBJ databases">
        <title>Draft genome sequence of Saccharopolyspora sp. TS4A08 isolated from sweet potato rhizospheric soil.</title>
        <authorList>
            <person name="Suksaard P."/>
            <person name="Duangmal K."/>
        </authorList>
    </citation>
    <scope>NUCLEOTIDE SEQUENCE [LARGE SCALE GENOMIC DNA]</scope>
    <source>
        <strain evidence="4 5">TS4A08</strain>
    </source>
</reference>
<protein>
    <submittedName>
        <fullName evidence="4">ATP-binding cassette domain-containing protein</fullName>
    </submittedName>
</protein>
<evidence type="ECO:0000256" key="1">
    <source>
        <dbReference type="ARBA" id="ARBA00022741"/>
    </source>
</evidence>
<evidence type="ECO:0000256" key="2">
    <source>
        <dbReference type="ARBA" id="ARBA00022840"/>
    </source>
</evidence>
<dbReference type="PANTHER" id="PTHR24220:SF607">
    <property type="entry name" value="NICKEL IMPORT ATP-BINDING PROTEIN NIKD"/>
    <property type="match status" value="1"/>
</dbReference>
<comment type="caution">
    <text evidence="4">The sequence shown here is derived from an EMBL/GenBank/DDBJ whole genome shotgun (WGS) entry which is preliminary data.</text>
</comment>
<dbReference type="Gene3D" id="3.40.50.300">
    <property type="entry name" value="P-loop containing nucleotide triphosphate hydrolases"/>
    <property type="match status" value="1"/>
</dbReference>
<dbReference type="EMBL" id="JASAOF010000008">
    <property type="protein sequence ID" value="MDI2029882.1"/>
    <property type="molecule type" value="Genomic_DNA"/>
</dbReference>
<evidence type="ECO:0000259" key="3">
    <source>
        <dbReference type="PROSITE" id="PS50893"/>
    </source>
</evidence>
<evidence type="ECO:0000313" key="4">
    <source>
        <dbReference type="EMBL" id="MDI2029882.1"/>
    </source>
</evidence>
<dbReference type="PROSITE" id="PS50893">
    <property type="entry name" value="ABC_TRANSPORTER_2"/>
    <property type="match status" value="1"/>
</dbReference>
<dbReference type="InterPro" id="IPR015854">
    <property type="entry name" value="ABC_transpr_LolD-like"/>
</dbReference>
<dbReference type="InterPro" id="IPR003593">
    <property type="entry name" value="AAA+_ATPase"/>
</dbReference>
<feature type="domain" description="ABC transporter" evidence="3">
    <location>
        <begin position="1"/>
        <end position="218"/>
    </location>
</feature>
<dbReference type="InterPro" id="IPR027417">
    <property type="entry name" value="P-loop_NTPase"/>
</dbReference>
<dbReference type="InterPro" id="IPR003439">
    <property type="entry name" value="ABC_transporter-like_ATP-bd"/>
</dbReference>
<keyword evidence="5" id="KW-1185">Reference proteome</keyword>
<dbReference type="SMART" id="SM00382">
    <property type="entry name" value="AAA"/>
    <property type="match status" value="1"/>
</dbReference>
<name>A0ABT6PPE5_9PSEU</name>
<keyword evidence="1" id="KW-0547">Nucleotide-binding</keyword>
<dbReference type="SUPFAM" id="SSF52540">
    <property type="entry name" value="P-loop containing nucleoside triphosphate hydrolases"/>
    <property type="match status" value="1"/>
</dbReference>
<dbReference type="Proteomes" id="UP001237595">
    <property type="component" value="Unassembled WGS sequence"/>
</dbReference>
<proteinExistence type="predicted"/>
<keyword evidence="2 4" id="KW-0067">ATP-binding</keyword>
<dbReference type="GO" id="GO:0005524">
    <property type="term" value="F:ATP binding"/>
    <property type="evidence" value="ECO:0007669"/>
    <property type="project" value="UniProtKB-KW"/>
</dbReference>
<accession>A0ABT6PPE5</accession>